<dbReference type="GO" id="GO:0004867">
    <property type="term" value="F:serine-type endopeptidase inhibitor activity"/>
    <property type="evidence" value="ECO:0007669"/>
    <property type="project" value="InterPro"/>
</dbReference>
<dbReference type="CDD" id="cd22635">
    <property type="entry name" value="Kunitz_papilin"/>
    <property type="match status" value="1"/>
</dbReference>
<dbReference type="PROSITE" id="PS50835">
    <property type="entry name" value="IG_LIKE"/>
    <property type="match status" value="3"/>
</dbReference>
<evidence type="ECO:0000256" key="6">
    <source>
        <dbReference type="ARBA" id="ARBA00023319"/>
    </source>
</evidence>
<feature type="domain" description="Ig-like" evidence="9">
    <location>
        <begin position="498"/>
        <end position="565"/>
    </location>
</feature>
<dbReference type="GeneTree" id="ENSGT00940000156891"/>
<feature type="domain" description="BPTI/Kunitz inhibitor" evidence="8">
    <location>
        <begin position="373"/>
        <end position="423"/>
    </location>
</feature>
<dbReference type="InterPro" id="IPR002223">
    <property type="entry name" value="Kunitz_BPTI"/>
</dbReference>
<comment type="subcellular location">
    <subcellularLocation>
        <location evidence="1">Secreted</location>
    </subcellularLocation>
</comment>
<dbReference type="PROSITE" id="PS50279">
    <property type="entry name" value="BPTI_KUNITZ_2"/>
    <property type="match status" value="1"/>
</dbReference>
<dbReference type="FunFam" id="2.20.100.10:FF:000005">
    <property type="entry name" value="ADAM metallopeptidase with thrombospondin type 1 motif 9"/>
    <property type="match status" value="2"/>
</dbReference>
<dbReference type="Ensembl" id="ENSSPUT00000001731.1">
    <property type="protein sequence ID" value="ENSSPUP00000001640.1"/>
    <property type="gene ID" value="ENSSPUG00000001058.1"/>
</dbReference>
<dbReference type="Pfam" id="PF07679">
    <property type="entry name" value="I-set"/>
    <property type="match status" value="1"/>
</dbReference>
<dbReference type="SUPFAM" id="SSF57362">
    <property type="entry name" value="BPTI-like"/>
    <property type="match status" value="1"/>
</dbReference>
<keyword evidence="12" id="KW-1185">Reference proteome</keyword>
<dbReference type="FunFam" id="2.60.40.10:FF:000032">
    <property type="entry name" value="palladin isoform X1"/>
    <property type="match status" value="1"/>
</dbReference>
<dbReference type="SMART" id="SM00408">
    <property type="entry name" value="IGc2"/>
    <property type="match status" value="3"/>
</dbReference>
<dbReference type="InterPro" id="IPR013783">
    <property type="entry name" value="Ig-like_fold"/>
</dbReference>
<dbReference type="Proteomes" id="UP000694392">
    <property type="component" value="Unplaced"/>
</dbReference>
<keyword evidence="3" id="KW-0732">Signal</keyword>
<dbReference type="InterPro" id="IPR003599">
    <property type="entry name" value="Ig_sub"/>
</dbReference>
<feature type="domain" description="PLAC" evidence="10">
    <location>
        <begin position="790"/>
        <end position="829"/>
    </location>
</feature>
<feature type="compositionally biased region" description="Polar residues" evidence="7">
    <location>
        <begin position="832"/>
        <end position="841"/>
    </location>
</feature>
<dbReference type="InterPro" id="IPR050964">
    <property type="entry name" value="Striated_Muscle_Regulatory"/>
</dbReference>
<keyword evidence="6" id="KW-0393">Immunoglobulin domain</keyword>
<dbReference type="FunFam" id="4.10.410.10:FF:000017">
    <property type="entry name" value="papilin isoform X2"/>
    <property type="match status" value="1"/>
</dbReference>
<dbReference type="InterPro" id="IPR010909">
    <property type="entry name" value="PLAC"/>
</dbReference>
<evidence type="ECO:0000256" key="5">
    <source>
        <dbReference type="ARBA" id="ARBA00023157"/>
    </source>
</evidence>
<dbReference type="InterPro" id="IPR036880">
    <property type="entry name" value="Kunitz_BPTI_sf"/>
</dbReference>
<dbReference type="CDD" id="cd00096">
    <property type="entry name" value="Ig"/>
    <property type="match status" value="1"/>
</dbReference>
<reference evidence="11" key="1">
    <citation type="submission" date="2025-08" db="UniProtKB">
        <authorList>
            <consortium name="Ensembl"/>
        </authorList>
    </citation>
    <scope>IDENTIFICATION</scope>
</reference>
<dbReference type="Pfam" id="PF08686">
    <property type="entry name" value="PLAC"/>
    <property type="match status" value="1"/>
</dbReference>
<dbReference type="AlphaFoldDB" id="A0A8D0G5V3"/>
<feature type="compositionally biased region" description="Low complexity" evidence="7">
    <location>
        <begin position="230"/>
        <end position="244"/>
    </location>
</feature>
<dbReference type="SMART" id="SM00131">
    <property type="entry name" value="KU"/>
    <property type="match status" value="1"/>
</dbReference>
<feature type="domain" description="Ig-like" evidence="9">
    <location>
        <begin position="598"/>
        <end position="691"/>
    </location>
</feature>
<dbReference type="Gene3D" id="2.60.40.10">
    <property type="entry name" value="Immunoglobulins"/>
    <property type="match status" value="3"/>
</dbReference>
<dbReference type="PANTHER" id="PTHR13817:SF166">
    <property type="entry name" value="NEURONAL IGCAM-RELATED"/>
    <property type="match status" value="1"/>
</dbReference>
<dbReference type="Pfam" id="PF19030">
    <property type="entry name" value="TSP1_ADAMTS"/>
    <property type="match status" value="3"/>
</dbReference>
<evidence type="ECO:0000256" key="7">
    <source>
        <dbReference type="SAM" id="MobiDB-lite"/>
    </source>
</evidence>
<dbReference type="Pfam" id="PF13927">
    <property type="entry name" value="Ig_3"/>
    <property type="match status" value="2"/>
</dbReference>
<dbReference type="InterPro" id="IPR036383">
    <property type="entry name" value="TSP1_rpt_sf"/>
</dbReference>
<organism evidence="11 12">
    <name type="scientific">Sphenodon punctatus</name>
    <name type="common">Tuatara</name>
    <name type="synonym">Hatteria punctata</name>
    <dbReference type="NCBI Taxonomy" id="8508"/>
    <lineage>
        <taxon>Eukaryota</taxon>
        <taxon>Metazoa</taxon>
        <taxon>Chordata</taxon>
        <taxon>Craniata</taxon>
        <taxon>Vertebrata</taxon>
        <taxon>Euteleostomi</taxon>
        <taxon>Lepidosauria</taxon>
        <taxon>Sphenodontia</taxon>
        <taxon>Sphenodontidae</taxon>
        <taxon>Sphenodon</taxon>
    </lineage>
</organism>
<dbReference type="SUPFAM" id="SSF82895">
    <property type="entry name" value="TSP-1 type 1 repeat"/>
    <property type="match status" value="3"/>
</dbReference>
<dbReference type="PRINTS" id="PR00759">
    <property type="entry name" value="BASICPTASE"/>
</dbReference>
<dbReference type="InterPro" id="IPR000884">
    <property type="entry name" value="TSP1_rpt"/>
</dbReference>
<dbReference type="PANTHER" id="PTHR13817">
    <property type="entry name" value="TITIN"/>
    <property type="match status" value="1"/>
</dbReference>
<keyword evidence="2" id="KW-0964">Secreted</keyword>
<dbReference type="SMART" id="SM00209">
    <property type="entry name" value="TSP1"/>
    <property type="match status" value="3"/>
</dbReference>
<dbReference type="Gene3D" id="2.20.100.10">
    <property type="entry name" value="Thrombospondin type-1 (TSP1) repeat"/>
    <property type="match status" value="3"/>
</dbReference>
<proteinExistence type="predicted"/>
<dbReference type="Gene3D" id="4.10.410.10">
    <property type="entry name" value="Pancreatic trypsin inhibitor Kunitz domain"/>
    <property type="match status" value="1"/>
</dbReference>
<dbReference type="InterPro" id="IPR007110">
    <property type="entry name" value="Ig-like_dom"/>
</dbReference>
<evidence type="ECO:0000313" key="11">
    <source>
        <dbReference type="Ensembl" id="ENSSPUP00000001640.1"/>
    </source>
</evidence>
<evidence type="ECO:0000313" key="12">
    <source>
        <dbReference type="Proteomes" id="UP000694392"/>
    </source>
</evidence>
<evidence type="ECO:0000259" key="9">
    <source>
        <dbReference type="PROSITE" id="PS50835"/>
    </source>
</evidence>
<dbReference type="PROSITE" id="PS50900">
    <property type="entry name" value="PLAC"/>
    <property type="match status" value="1"/>
</dbReference>
<keyword evidence="4" id="KW-0677">Repeat</keyword>
<dbReference type="PROSITE" id="PS00280">
    <property type="entry name" value="BPTI_KUNITZ_1"/>
    <property type="match status" value="1"/>
</dbReference>
<dbReference type="InterPro" id="IPR003598">
    <property type="entry name" value="Ig_sub2"/>
</dbReference>
<gene>
    <name evidence="11" type="primary">PAPLN</name>
</gene>
<evidence type="ECO:0000256" key="1">
    <source>
        <dbReference type="ARBA" id="ARBA00004613"/>
    </source>
</evidence>
<dbReference type="InterPro" id="IPR036179">
    <property type="entry name" value="Ig-like_dom_sf"/>
</dbReference>
<dbReference type="PROSITE" id="PS50092">
    <property type="entry name" value="TSP1"/>
    <property type="match status" value="3"/>
</dbReference>
<evidence type="ECO:0000259" key="8">
    <source>
        <dbReference type="PROSITE" id="PS50279"/>
    </source>
</evidence>
<dbReference type="Pfam" id="PF00014">
    <property type="entry name" value="Kunitz_BPTI"/>
    <property type="match status" value="1"/>
</dbReference>
<protein>
    <submittedName>
        <fullName evidence="11">Papilin, proteoglycan like sulfated glycoprotein</fullName>
    </submittedName>
</protein>
<feature type="region of interest" description="Disordered" evidence="7">
    <location>
        <begin position="832"/>
        <end position="862"/>
    </location>
</feature>
<dbReference type="FunFam" id="2.20.100.10:FF:000009">
    <property type="entry name" value="ADAMTS-like protein 3 isoform A"/>
    <property type="match status" value="1"/>
</dbReference>
<dbReference type="SMART" id="SM00409">
    <property type="entry name" value="IG"/>
    <property type="match status" value="3"/>
</dbReference>
<keyword evidence="5" id="KW-1015">Disulfide bond</keyword>
<accession>A0A8D0G5V3</accession>
<evidence type="ECO:0000259" key="10">
    <source>
        <dbReference type="PROSITE" id="PS50900"/>
    </source>
</evidence>
<evidence type="ECO:0000256" key="2">
    <source>
        <dbReference type="ARBA" id="ARBA00022525"/>
    </source>
</evidence>
<feature type="region of interest" description="Disordered" evidence="7">
    <location>
        <begin position="206"/>
        <end position="250"/>
    </location>
</feature>
<dbReference type="InterPro" id="IPR013098">
    <property type="entry name" value="Ig_I-set"/>
</dbReference>
<reference evidence="11" key="2">
    <citation type="submission" date="2025-09" db="UniProtKB">
        <authorList>
            <consortium name="Ensembl"/>
        </authorList>
    </citation>
    <scope>IDENTIFICATION</scope>
</reference>
<sequence>SYEESPKPPMRGQGAPAHSFCTYSWKIGEWGACSATCGGGTQTRSVYCISYNGQGSQGAVNDAECVALAERPHSTQACNMRQCATWSMGPWSECSSSCGEGVQTRTVICRRELGSQTQDLACLSEPKPPLAQPCLVENCIQEIGWHVGDWGLCSKSCDSGIRTRQVMCVDGDSKFYNPEMCKATEPQIPATLGSCNTQPCHLPHGSAHNQLQPSEDRGSNFLPVQRESHSSSSISQQFSSHQHIATGTEPRDCNQSPHGCCLDGHTPASGPFGQGCPFSTCHRSRYGCCPDGISAAQGPNNTGCPQYYSDVYLTRNEPTTASPTASQVLSQQNPSEECRASMYGCCYDNIASASGPEGEGCLRRPGQLYPIKCLLPSAHGPCADWTTHWYFVHAVGKCNRFWYGGCYGNKNNFASEEECMRACPSSGRASRVVHEHHVATSHIHSGSHLGEGDARGRHLRKRRRYWHWESQEMELSSHLSFRVLLEGAESSVVEASLGQTIRLLCKEVTSLFPRVEWQKDRRPISSDRHTYQSDSSLVISQIRAEDAGTYTCSISNGRTESRQIQLRIKGYSLFPFKICVRIHWFARLGNGGRVGAHPSFSPIPQLRLYKNEPSVVDANIGERVRLPCRVEASPTLTIEWQKDGQPLSSLRHRQQTDGALVISRVSREDAGFFTCIASNGRDRDQRQVQLRPLGELRITGLLPSLTVPEGDNTQLQCVVTGSNVNVRWSRNGVPVRANGHHVHMSHDRSLIINNVQVGDEGSYTCNAYSGSNSVSASTELKVLKRQAEDLSRLCIDQPHLANCDLILQAQLCNNEYYNSFCCASCSRHQPQNSPPHRQGGNSPLPPAQNGQPGQMGSPKAVPSHWVSHLSSQIEFCRMLCSTVVKRCLCGC</sequence>
<dbReference type="GO" id="GO:0005576">
    <property type="term" value="C:extracellular region"/>
    <property type="evidence" value="ECO:0007669"/>
    <property type="project" value="UniProtKB-SubCell"/>
</dbReference>
<dbReference type="InterPro" id="IPR020901">
    <property type="entry name" value="Prtase_inh_Kunz-CS"/>
</dbReference>
<evidence type="ECO:0000256" key="3">
    <source>
        <dbReference type="ARBA" id="ARBA00022729"/>
    </source>
</evidence>
<feature type="domain" description="Ig-like" evidence="9">
    <location>
        <begin position="692"/>
        <end position="781"/>
    </location>
</feature>
<dbReference type="SUPFAM" id="SSF48726">
    <property type="entry name" value="Immunoglobulin"/>
    <property type="match status" value="3"/>
</dbReference>
<evidence type="ECO:0000256" key="4">
    <source>
        <dbReference type="ARBA" id="ARBA00022737"/>
    </source>
</evidence>
<name>A0A8D0G5V3_SPHPU</name>